<dbReference type="InterPro" id="IPR050613">
    <property type="entry name" value="Sec_Metabolite_Reg"/>
</dbReference>
<gene>
    <name evidence="5" type="ORF">K503DRAFT_742337</name>
</gene>
<feature type="compositionally biased region" description="Polar residues" evidence="3">
    <location>
        <begin position="683"/>
        <end position="700"/>
    </location>
</feature>
<dbReference type="AlphaFoldDB" id="A0A1B7MYM3"/>
<dbReference type="Proteomes" id="UP000092154">
    <property type="component" value="Unassembled WGS sequence"/>
</dbReference>
<dbReference type="InterPro" id="IPR001138">
    <property type="entry name" value="Zn2Cys6_DnaBD"/>
</dbReference>
<dbReference type="OrthoDB" id="424974at2759"/>
<dbReference type="SMART" id="SM00906">
    <property type="entry name" value="Fungal_trans"/>
    <property type="match status" value="1"/>
</dbReference>
<dbReference type="InParanoid" id="A0A1B7MYM3"/>
<feature type="domain" description="Xylanolytic transcriptional activator regulatory" evidence="4">
    <location>
        <begin position="352"/>
        <end position="425"/>
    </location>
</feature>
<dbReference type="PANTHER" id="PTHR31001">
    <property type="entry name" value="UNCHARACTERIZED TRANSCRIPTIONAL REGULATORY PROTEIN"/>
    <property type="match status" value="1"/>
</dbReference>
<sequence length="791" mass="88697">MTRTAEFKLKPGEQKERKKPGRVPTSCAECRRQAPLSLNLGQVLKLRCDRKVPCETCIKRGCASICPNGSMTAGKGNRLILANTEELHNKIEVMSARIRELEDVLLQMHSEKSDLPHPLLADSVLSHDSPESTSSNNSPEQPPPPSNKDNPDSFIDAFGTLTIGTRGETIFMSGTARSEYLIQPPLKQQQPPFSETFPRLSKQILDAWLPGSESVSFDNGLRQPVFSYLPPLSEAVRLSEIYLEWGKALWNPLTRSELFDNVLGSIYRASCFEEIPGPHDLSLLFSIFALASLFDFNKPAYAVEAQEYHILSHVSTHFTSPCSETSLNTVIALLHIVQYLELSDLEMDSSRSYVFIGLAVKLGYRIGLHLSSARWKLSDAIVQKRSSVFWQLFMMDTWISFYAGRPPNVSPDWVDTPYPNDVFAVIDKGKKEMSWHMWTWQFSRLLHHVMVNAFGAKTPTYTTILELDRKIRDFHVPLHLQPRCDESEELTEAVILVRVQRLLLLTNKETTLMNIHRRYFTQALQDQPNDLLKHKYGPSVMAMYRSAWRVIESHSQAAKKIPKAIERLSLFWSHALSAAIVMCMLVHRAPQSSMASSSLRELDVVHEVFQKSAPSSKPAAVLLDSITKVWKKGHDAVDRPHYDDQSSLSGAELDRLGGGKTHLISQASPTSSSASPLSDVESCRSSQPGNQYTCDGQSSAPEIHPRIMQDMRVFDQYGQPSSTVGDSSESFLQAMSDVQFSRSSVYGAEVYSGHPQVLNTFHPVQPYGAPYVPEAPVLDAAWQNFVEQLGF</sequence>
<feature type="region of interest" description="Disordered" evidence="3">
    <location>
        <begin position="120"/>
        <end position="157"/>
    </location>
</feature>
<feature type="compositionally biased region" description="Basic and acidic residues" evidence="3">
    <location>
        <begin position="1"/>
        <end position="16"/>
    </location>
</feature>
<comment type="subcellular location">
    <subcellularLocation>
        <location evidence="1">Nucleus</location>
    </subcellularLocation>
</comment>
<protein>
    <recommendedName>
        <fullName evidence="4">Xylanolytic transcriptional activator regulatory domain-containing protein</fullName>
    </recommendedName>
</protein>
<keyword evidence="2" id="KW-0539">Nucleus</keyword>
<evidence type="ECO:0000313" key="6">
    <source>
        <dbReference type="Proteomes" id="UP000092154"/>
    </source>
</evidence>
<feature type="region of interest" description="Disordered" evidence="3">
    <location>
        <begin position="661"/>
        <end position="701"/>
    </location>
</feature>
<evidence type="ECO:0000313" key="5">
    <source>
        <dbReference type="EMBL" id="OAX37700.1"/>
    </source>
</evidence>
<evidence type="ECO:0000259" key="4">
    <source>
        <dbReference type="SMART" id="SM00906"/>
    </source>
</evidence>
<feature type="compositionally biased region" description="Low complexity" evidence="3">
    <location>
        <begin position="665"/>
        <end position="678"/>
    </location>
</feature>
<dbReference type="GO" id="GO:0003677">
    <property type="term" value="F:DNA binding"/>
    <property type="evidence" value="ECO:0007669"/>
    <property type="project" value="InterPro"/>
</dbReference>
<dbReference type="CDD" id="cd00067">
    <property type="entry name" value="GAL4"/>
    <property type="match status" value="1"/>
</dbReference>
<dbReference type="STRING" id="1314800.A0A1B7MYM3"/>
<proteinExistence type="predicted"/>
<keyword evidence="6" id="KW-1185">Reference proteome</keyword>
<evidence type="ECO:0000256" key="2">
    <source>
        <dbReference type="ARBA" id="ARBA00023242"/>
    </source>
</evidence>
<reference evidence="5 6" key="1">
    <citation type="submission" date="2016-06" db="EMBL/GenBank/DDBJ databases">
        <title>Comparative genomics of the ectomycorrhizal sister species Rhizopogon vinicolor and Rhizopogon vesiculosus (Basidiomycota: Boletales) reveals a divergence of the mating type B locus.</title>
        <authorList>
            <consortium name="DOE Joint Genome Institute"/>
            <person name="Mujic A.B."/>
            <person name="Kuo A."/>
            <person name="Tritt A."/>
            <person name="Lipzen A."/>
            <person name="Chen C."/>
            <person name="Johnson J."/>
            <person name="Sharma A."/>
            <person name="Barry K."/>
            <person name="Grigoriev I.V."/>
            <person name="Spatafora J.W."/>
        </authorList>
    </citation>
    <scope>NUCLEOTIDE SEQUENCE [LARGE SCALE GENOMIC DNA]</scope>
    <source>
        <strain evidence="5 6">AM-OR11-026</strain>
    </source>
</reference>
<organism evidence="5 6">
    <name type="scientific">Rhizopogon vinicolor AM-OR11-026</name>
    <dbReference type="NCBI Taxonomy" id="1314800"/>
    <lineage>
        <taxon>Eukaryota</taxon>
        <taxon>Fungi</taxon>
        <taxon>Dikarya</taxon>
        <taxon>Basidiomycota</taxon>
        <taxon>Agaricomycotina</taxon>
        <taxon>Agaricomycetes</taxon>
        <taxon>Agaricomycetidae</taxon>
        <taxon>Boletales</taxon>
        <taxon>Suillineae</taxon>
        <taxon>Rhizopogonaceae</taxon>
        <taxon>Rhizopogon</taxon>
    </lineage>
</organism>
<dbReference type="EMBL" id="KV448336">
    <property type="protein sequence ID" value="OAX37700.1"/>
    <property type="molecule type" value="Genomic_DNA"/>
</dbReference>
<name>A0A1B7MYM3_9AGAM</name>
<accession>A0A1B7MYM3</accession>
<dbReference type="GO" id="GO:0006351">
    <property type="term" value="P:DNA-templated transcription"/>
    <property type="evidence" value="ECO:0007669"/>
    <property type="project" value="InterPro"/>
</dbReference>
<evidence type="ECO:0000256" key="1">
    <source>
        <dbReference type="ARBA" id="ARBA00004123"/>
    </source>
</evidence>
<dbReference type="CDD" id="cd12148">
    <property type="entry name" value="fungal_TF_MHR"/>
    <property type="match status" value="1"/>
</dbReference>
<evidence type="ECO:0000256" key="3">
    <source>
        <dbReference type="SAM" id="MobiDB-lite"/>
    </source>
</evidence>
<feature type="region of interest" description="Disordered" evidence="3">
    <location>
        <begin position="1"/>
        <end position="22"/>
    </location>
</feature>
<dbReference type="GO" id="GO:0008270">
    <property type="term" value="F:zinc ion binding"/>
    <property type="evidence" value="ECO:0007669"/>
    <property type="project" value="InterPro"/>
</dbReference>
<dbReference type="Pfam" id="PF04082">
    <property type="entry name" value="Fungal_trans"/>
    <property type="match status" value="1"/>
</dbReference>
<dbReference type="GO" id="GO:0000981">
    <property type="term" value="F:DNA-binding transcription factor activity, RNA polymerase II-specific"/>
    <property type="evidence" value="ECO:0007669"/>
    <property type="project" value="InterPro"/>
</dbReference>
<dbReference type="PANTHER" id="PTHR31001:SF56">
    <property type="entry name" value="ZN(2)-C6 FUNGAL-TYPE DOMAIN-CONTAINING PROTEIN"/>
    <property type="match status" value="1"/>
</dbReference>
<dbReference type="InterPro" id="IPR007219">
    <property type="entry name" value="XnlR_reg_dom"/>
</dbReference>
<dbReference type="GO" id="GO:0005634">
    <property type="term" value="C:nucleus"/>
    <property type="evidence" value="ECO:0007669"/>
    <property type="project" value="UniProtKB-SubCell"/>
</dbReference>